<keyword evidence="2" id="KW-0812">Transmembrane</keyword>
<dbReference type="InterPro" id="IPR006860">
    <property type="entry name" value="FecR"/>
</dbReference>
<dbReference type="AlphaFoldDB" id="A0A857JC31"/>
<feature type="region of interest" description="Disordered" evidence="1">
    <location>
        <begin position="1"/>
        <end position="21"/>
    </location>
</feature>
<feature type="transmembrane region" description="Helical" evidence="2">
    <location>
        <begin position="57"/>
        <end position="76"/>
    </location>
</feature>
<dbReference type="EMBL" id="CP047650">
    <property type="protein sequence ID" value="QHJ00309.1"/>
    <property type="molecule type" value="Genomic_DNA"/>
</dbReference>
<dbReference type="GO" id="GO:0016989">
    <property type="term" value="F:sigma factor antagonist activity"/>
    <property type="evidence" value="ECO:0007669"/>
    <property type="project" value="TreeGrafter"/>
</dbReference>
<proteinExistence type="predicted"/>
<dbReference type="PANTHER" id="PTHR30273">
    <property type="entry name" value="PERIPLASMIC SIGNAL SENSOR AND SIGMA FACTOR ACTIVATOR FECR-RELATED"/>
    <property type="match status" value="1"/>
</dbReference>
<evidence type="ECO:0000256" key="1">
    <source>
        <dbReference type="SAM" id="MobiDB-lite"/>
    </source>
</evidence>
<gene>
    <name evidence="4" type="ORF">GT347_21405</name>
</gene>
<keyword evidence="2" id="KW-1133">Transmembrane helix</keyword>
<dbReference type="KEGG" id="xyk:GT347_21405"/>
<dbReference type="Proteomes" id="UP000464787">
    <property type="component" value="Chromosome"/>
</dbReference>
<sequence length="295" mass="32039">MSRKAEAARQPQPALARAQRAAQRHALDAALAEERETLQALFPLESLQRPARKPRRVAPVLGLLLAAAAAAAAWWADPAYRSEHLASAIGARERYLLGDGSEITLDSDTVADVSWHLRSRRVALLQGRARFAVTPAVVRPFEVDAGLAQVRVVGTRFDVSRTDSEVQVQVLEGRVQLRGSAGQPWNAAPPLAPGQARRIRAGEAPGPVRQVDIARAGAWAEGRLVFESTPLSEALAEVQRYRRGAIRLQGDKAGQLRLSGVFDTARPDDMLRALPHILPVELRWAADGGAELRAR</sequence>
<evidence type="ECO:0000259" key="3">
    <source>
        <dbReference type="Pfam" id="PF04773"/>
    </source>
</evidence>
<feature type="compositionally biased region" description="Low complexity" evidence="1">
    <location>
        <begin position="8"/>
        <end position="21"/>
    </location>
</feature>
<evidence type="ECO:0000256" key="2">
    <source>
        <dbReference type="SAM" id="Phobius"/>
    </source>
</evidence>
<dbReference type="Gene3D" id="3.55.50.30">
    <property type="match status" value="1"/>
</dbReference>
<reference evidence="4 5" key="1">
    <citation type="submission" date="2020-01" db="EMBL/GenBank/DDBJ databases">
        <title>Genome sequencing of strain KACC 21265.</title>
        <authorList>
            <person name="Heo J."/>
            <person name="Kim S.-J."/>
            <person name="Kim J.-S."/>
            <person name="Hong S.-B."/>
            <person name="Kwon S.-W."/>
        </authorList>
    </citation>
    <scope>NUCLEOTIDE SEQUENCE [LARGE SCALE GENOMIC DNA]</scope>
    <source>
        <strain evidence="4 5">KACC 21265</strain>
    </source>
</reference>
<feature type="domain" description="FecR protein" evidence="3">
    <location>
        <begin position="87"/>
        <end position="176"/>
    </location>
</feature>
<accession>A0A857JC31</accession>
<protein>
    <recommendedName>
        <fullName evidence="3">FecR protein domain-containing protein</fullName>
    </recommendedName>
</protein>
<organism evidence="4 5">
    <name type="scientific">Xylophilus rhododendri</name>
    <dbReference type="NCBI Taxonomy" id="2697032"/>
    <lineage>
        <taxon>Bacteria</taxon>
        <taxon>Pseudomonadati</taxon>
        <taxon>Pseudomonadota</taxon>
        <taxon>Betaproteobacteria</taxon>
        <taxon>Burkholderiales</taxon>
        <taxon>Xylophilus</taxon>
    </lineage>
</organism>
<dbReference type="PANTHER" id="PTHR30273:SF2">
    <property type="entry name" value="PROTEIN FECR"/>
    <property type="match status" value="1"/>
</dbReference>
<dbReference type="PIRSF" id="PIRSF018266">
    <property type="entry name" value="FecR"/>
    <property type="match status" value="1"/>
</dbReference>
<dbReference type="RefSeq" id="WP_160554119.1">
    <property type="nucleotide sequence ID" value="NZ_CP047650.1"/>
</dbReference>
<name>A0A857JC31_9BURK</name>
<evidence type="ECO:0000313" key="5">
    <source>
        <dbReference type="Proteomes" id="UP000464787"/>
    </source>
</evidence>
<dbReference type="Pfam" id="PF04773">
    <property type="entry name" value="FecR"/>
    <property type="match status" value="1"/>
</dbReference>
<dbReference type="Gene3D" id="2.60.120.1440">
    <property type="match status" value="1"/>
</dbReference>
<evidence type="ECO:0000313" key="4">
    <source>
        <dbReference type="EMBL" id="QHJ00309.1"/>
    </source>
</evidence>
<dbReference type="InterPro" id="IPR012373">
    <property type="entry name" value="Ferrdict_sens_TM"/>
</dbReference>
<keyword evidence="2" id="KW-0472">Membrane</keyword>
<keyword evidence="5" id="KW-1185">Reference proteome</keyword>